<gene>
    <name evidence="1" type="ORF">LCGC14_1881680</name>
</gene>
<evidence type="ECO:0000313" key="1">
    <source>
        <dbReference type="EMBL" id="KKL92742.1"/>
    </source>
</evidence>
<organism evidence="1">
    <name type="scientific">marine sediment metagenome</name>
    <dbReference type="NCBI Taxonomy" id="412755"/>
    <lineage>
        <taxon>unclassified sequences</taxon>
        <taxon>metagenomes</taxon>
        <taxon>ecological metagenomes</taxon>
    </lineage>
</organism>
<dbReference type="EMBL" id="LAZR01019385">
    <property type="protein sequence ID" value="KKL92742.1"/>
    <property type="molecule type" value="Genomic_DNA"/>
</dbReference>
<proteinExistence type="predicted"/>
<accession>A0A0F9J0G8</accession>
<dbReference type="AlphaFoldDB" id="A0A0F9J0G8"/>
<comment type="caution">
    <text evidence="1">The sequence shown here is derived from an EMBL/GenBank/DDBJ whole genome shotgun (WGS) entry which is preliminary data.</text>
</comment>
<name>A0A0F9J0G8_9ZZZZ</name>
<reference evidence="1" key="1">
    <citation type="journal article" date="2015" name="Nature">
        <title>Complex archaea that bridge the gap between prokaryotes and eukaryotes.</title>
        <authorList>
            <person name="Spang A."/>
            <person name="Saw J.H."/>
            <person name="Jorgensen S.L."/>
            <person name="Zaremba-Niedzwiedzka K."/>
            <person name="Martijn J."/>
            <person name="Lind A.E."/>
            <person name="van Eijk R."/>
            <person name="Schleper C."/>
            <person name="Guy L."/>
            <person name="Ettema T.J."/>
        </authorList>
    </citation>
    <scope>NUCLEOTIDE SEQUENCE</scope>
</reference>
<protein>
    <submittedName>
        <fullName evidence="1">Uncharacterized protein</fullName>
    </submittedName>
</protein>
<sequence length="58" mass="7028">MKDGFYSDFLEDRKIPKSERSFCESCERWVPKANNGIHTCYDAKEIRRMKRKVLNERD</sequence>